<dbReference type="OrthoDB" id="10447694at2759"/>
<sequence length="359" mass="39845">MAKRKCPQPARGPRRKPASVVKLRCFYGGCRNVHVDCKNKPFTAPLDTLTKRQLRKLRPQTVVARFCSQEHLSMCRATKARKQGGREPLTTTQAVQLFQVLRSVAPWAAVLYLLALFTGERVGAACRACTAWFSGMDPQVGDPPRLRIPRVNLKTSPRQIALLADFAQLLWSWVHKQPLAGGTADCSKQWPFPEQTLSFAEAPRRRLAGKRACSQLLFPGRDPAGRGRRLWHKPITEKAFYNAFVAAQGILRLQRNDAHARGESHSFDDVVLERLTSHSCKKTAATLLSQHASMAVVAAITGTTSRILLERYVCPTSDLQRKAVNAAFVPLVEGVQQAERPASHEGSSAGGYSWEVLWC</sequence>
<proteinExistence type="predicted"/>
<comment type="caution">
    <text evidence="2">The sequence shown here is derived from an EMBL/GenBank/DDBJ whole genome shotgun (WGS) entry which is preliminary data.</text>
</comment>
<dbReference type="InterPro" id="IPR011010">
    <property type="entry name" value="DNA_brk_join_enz"/>
</dbReference>
<dbReference type="Gene3D" id="1.10.443.10">
    <property type="entry name" value="Intergrase catalytic core"/>
    <property type="match status" value="1"/>
</dbReference>
<dbReference type="SUPFAM" id="SSF56349">
    <property type="entry name" value="DNA breaking-rejoining enzymes"/>
    <property type="match status" value="1"/>
</dbReference>
<dbReference type="GO" id="GO:0015074">
    <property type="term" value="P:DNA integration"/>
    <property type="evidence" value="ECO:0007669"/>
    <property type="project" value="InterPro"/>
</dbReference>
<protein>
    <recommendedName>
        <fullName evidence="4">Tyr recombinase domain-containing protein</fullName>
    </recommendedName>
</protein>
<dbReference type="GO" id="GO:0006310">
    <property type="term" value="P:DNA recombination"/>
    <property type="evidence" value="ECO:0007669"/>
    <property type="project" value="UniProtKB-KW"/>
</dbReference>
<gene>
    <name evidence="2" type="ORF">AK812_SmicGene23958</name>
</gene>
<evidence type="ECO:0008006" key="4">
    <source>
        <dbReference type="Google" id="ProtNLM"/>
    </source>
</evidence>
<evidence type="ECO:0000256" key="1">
    <source>
        <dbReference type="ARBA" id="ARBA00023172"/>
    </source>
</evidence>
<dbReference type="AlphaFoldDB" id="A0A1Q9DFX9"/>
<dbReference type="GO" id="GO:0003677">
    <property type="term" value="F:DNA binding"/>
    <property type="evidence" value="ECO:0007669"/>
    <property type="project" value="InterPro"/>
</dbReference>
<name>A0A1Q9DFX9_SYMMI</name>
<keyword evidence="3" id="KW-1185">Reference proteome</keyword>
<dbReference type="Proteomes" id="UP000186817">
    <property type="component" value="Unassembled WGS sequence"/>
</dbReference>
<dbReference type="InterPro" id="IPR013762">
    <property type="entry name" value="Integrase-like_cat_sf"/>
</dbReference>
<accession>A0A1Q9DFX9</accession>
<reference evidence="2 3" key="1">
    <citation type="submission" date="2016-02" db="EMBL/GenBank/DDBJ databases">
        <title>Genome analysis of coral dinoflagellate symbionts highlights evolutionary adaptations to a symbiotic lifestyle.</title>
        <authorList>
            <person name="Aranda M."/>
            <person name="Li Y."/>
            <person name="Liew Y.J."/>
            <person name="Baumgarten S."/>
            <person name="Simakov O."/>
            <person name="Wilson M."/>
            <person name="Piel J."/>
            <person name="Ashoor H."/>
            <person name="Bougouffa S."/>
            <person name="Bajic V.B."/>
            <person name="Ryu T."/>
            <person name="Ravasi T."/>
            <person name="Bayer T."/>
            <person name="Micklem G."/>
            <person name="Kim H."/>
            <person name="Bhak J."/>
            <person name="Lajeunesse T.C."/>
            <person name="Voolstra C.R."/>
        </authorList>
    </citation>
    <scope>NUCLEOTIDE SEQUENCE [LARGE SCALE GENOMIC DNA]</scope>
    <source>
        <strain evidence="2 3">CCMP2467</strain>
    </source>
</reference>
<organism evidence="2 3">
    <name type="scientific">Symbiodinium microadriaticum</name>
    <name type="common">Dinoflagellate</name>
    <name type="synonym">Zooxanthella microadriatica</name>
    <dbReference type="NCBI Taxonomy" id="2951"/>
    <lineage>
        <taxon>Eukaryota</taxon>
        <taxon>Sar</taxon>
        <taxon>Alveolata</taxon>
        <taxon>Dinophyceae</taxon>
        <taxon>Suessiales</taxon>
        <taxon>Symbiodiniaceae</taxon>
        <taxon>Symbiodinium</taxon>
    </lineage>
</organism>
<keyword evidence="1" id="KW-0233">DNA recombination</keyword>
<dbReference type="EMBL" id="LSRX01000559">
    <property type="protein sequence ID" value="OLP94069.1"/>
    <property type="molecule type" value="Genomic_DNA"/>
</dbReference>
<evidence type="ECO:0000313" key="3">
    <source>
        <dbReference type="Proteomes" id="UP000186817"/>
    </source>
</evidence>
<evidence type="ECO:0000313" key="2">
    <source>
        <dbReference type="EMBL" id="OLP94069.1"/>
    </source>
</evidence>